<evidence type="ECO:0000256" key="1">
    <source>
        <dbReference type="ARBA" id="ARBA00006930"/>
    </source>
</evidence>
<keyword evidence="7" id="KW-1185">Reference proteome</keyword>
<protein>
    <recommendedName>
        <fullName evidence="3">Nuclease SbcCD subunit C</fullName>
    </recommendedName>
</protein>
<dbReference type="PANTHER" id="PTHR32114:SF2">
    <property type="entry name" value="ABC TRANSPORTER ABCH.3"/>
    <property type="match status" value="1"/>
</dbReference>
<dbReference type="GO" id="GO:0016887">
    <property type="term" value="F:ATP hydrolysis activity"/>
    <property type="evidence" value="ECO:0007669"/>
    <property type="project" value="InterPro"/>
</dbReference>
<evidence type="ECO:0000256" key="4">
    <source>
        <dbReference type="SAM" id="Coils"/>
    </source>
</evidence>
<dbReference type="RefSeq" id="WP_173222294.1">
    <property type="nucleotide sequence ID" value="NZ_CP048104.1"/>
</dbReference>
<evidence type="ECO:0000313" key="6">
    <source>
        <dbReference type="EMBL" id="QKG84523.1"/>
    </source>
</evidence>
<dbReference type="KEGG" id="kpul:GXN76_08565"/>
<dbReference type="Gene3D" id="3.40.50.300">
    <property type="entry name" value="P-loop containing nucleotide triphosphate hydrolases"/>
    <property type="match status" value="1"/>
</dbReference>
<accession>A0A7D3Y1Y1</accession>
<feature type="coiled-coil region" evidence="4">
    <location>
        <begin position="166"/>
        <end position="237"/>
    </location>
</feature>
<name>A0A7D3Y1Y1_9BACL</name>
<dbReference type="PANTHER" id="PTHR32114">
    <property type="entry name" value="ABC TRANSPORTER ABCH.3"/>
    <property type="match status" value="1"/>
</dbReference>
<dbReference type="SUPFAM" id="SSF52540">
    <property type="entry name" value="P-loop containing nucleoside triphosphate hydrolases"/>
    <property type="match status" value="1"/>
</dbReference>
<dbReference type="AlphaFoldDB" id="A0A7D3Y1Y1"/>
<evidence type="ECO:0000259" key="5">
    <source>
        <dbReference type="Pfam" id="PF13476"/>
    </source>
</evidence>
<comment type="subunit">
    <text evidence="2">Heterodimer of SbcC and SbcD.</text>
</comment>
<gene>
    <name evidence="6" type="ORF">GXN76_08565</name>
</gene>
<keyword evidence="4" id="KW-0175">Coiled coil</keyword>
<comment type="similarity">
    <text evidence="1">Belongs to the SMC family. SbcC subfamily.</text>
</comment>
<evidence type="ECO:0000256" key="2">
    <source>
        <dbReference type="ARBA" id="ARBA00011322"/>
    </source>
</evidence>
<dbReference type="EMBL" id="CP048104">
    <property type="protein sequence ID" value="QKG84523.1"/>
    <property type="molecule type" value="Genomic_DNA"/>
</dbReference>
<dbReference type="InterPro" id="IPR027417">
    <property type="entry name" value="P-loop_NTPase"/>
</dbReference>
<dbReference type="SUPFAM" id="SSF75712">
    <property type="entry name" value="Rad50 coiled-coil Zn hook"/>
    <property type="match status" value="1"/>
</dbReference>
<organism evidence="6 7">
    <name type="scientific">Kroppenstedtia pulmonis</name>
    <dbReference type="NCBI Taxonomy" id="1380685"/>
    <lineage>
        <taxon>Bacteria</taxon>
        <taxon>Bacillati</taxon>
        <taxon>Bacillota</taxon>
        <taxon>Bacilli</taxon>
        <taxon>Bacillales</taxon>
        <taxon>Thermoactinomycetaceae</taxon>
        <taxon>Kroppenstedtia</taxon>
    </lineage>
</organism>
<dbReference type="Proteomes" id="UP000503088">
    <property type="component" value="Chromosome"/>
</dbReference>
<sequence length="493" mass="57127">MKGFRKLTIENFQSHVDTEVKFSDGLNVFVGPSDSGKSAILRSLRWVLFNQPRGSEFIRTGKSKCRVTLTLSDGVEIIRERSSSTNRYILRDPTGEEQVFEGFGSQVPKEVLQAHQMHPIKLDQDWNLPVQFGTQLEGPFLLSETGGVRAKSIGRVSGAHMIDIALRDTMRDRHSLSAEVRHLEEEKKRLEEALKPFENLESLLHQVQRAEGLYHEAEEKRQQLMRLKELKEQWNLIQGEVDRERSVLDRLTELESCGAILLEVERSQFRLARIYRLTKIQKQFMQERKHWQQILEKTAQCDTVDKQLTELEEQKKTVRTLQSVRDRRNQVGKHLFKIRQVLSSTEGLFKGFLEMDKVDASYQHLSRLSALLPRYQACQLEKKRTESWLSRTEKVQQAMVMLREMEQEVQQAVKLTQKSDRLRDVSNRLEEGRLFLKKNEEEIRIRTEQLATLFQQMGKCPTCGSVIDGSVMKHISEEYQGGGMTDAAAGRED</sequence>
<dbReference type="InterPro" id="IPR038729">
    <property type="entry name" value="Rad50/SbcC_AAA"/>
</dbReference>
<evidence type="ECO:0000313" key="7">
    <source>
        <dbReference type="Proteomes" id="UP000503088"/>
    </source>
</evidence>
<dbReference type="Pfam" id="PF13476">
    <property type="entry name" value="AAA_23"/>
    <property type="match status" value="1"/>
</dbReference>
<proteinExistence type="inferred from homology"/>
<reference evidence="6 7" key="1">
    <citation type="submission" date="2020-01" db="EMBL/GenBank/DDBJ databases">
        <authorList>
            <person name="Gulvik C.A."/>
            <person name="Batra D.G."/>
        </authorList>
    </citation>
    <scope>NUCLEOTIDE SEQUENCE [LARGE SCALE GENOMIC DNA]</scope>
    <source>
        <strain evidence="6 7">W9323</strain>
    </source>
</reference>
<dbReference type="GO" id="GO:0006302">
    <property type="term" value="P:double-strand break repair"/>
    <property type="evidence" value="ECO:0007669"/>
    <property type="project" value="InterPro"/>
</dbReference>
<feature type="domain" description="Rad50/SbcC-type AAA" evidence="5">
    <location>
        <begin position="6"/>
        <end position="315"/>
    </location>
</feature>
<evidence type="ECO:0000256" key="3">
    <source>
        <dbReference type="ARBA" id="ARBA00013368"/>
    </source>
</evidence>